<dbReference type="OrthoDB" id="5835829at2759"/>
<name>I4DM75_PAPPL</name>
<accession>I4DM75</accession>
<dbReference type="GeneID" id="106104134"/>
<dbReference type="GO" id="GO:0016020">
    <property type="term" value="C:membrane"/>
    <property type="evidence" value="ECO:0007669"/>
    <property type="project" value="UniProtKB-SubCell"/>
</dbReference>
<dbReference type="Gene3D" id="3.40.50.2000">
    <property type="entry name" value="Glycogen Phosphorylase B"/>
    <property type="match status" value="2"/>
</dbReference>
<dbReference type="EC" id="2.4.1.17" evidence="5"/>
<dbReference type="GO" id="GO:0015020">
    <property type="term" value="F:glucuronosyltransferase activity"/>
    <property type="evidence" value="ECO:0007669"/>
    <property type="project" value="UniProtKB-EC"/>
</dbReference>
<evidence type="ECO:0000256" key="2">
    <source>
        <dbReference type="ARBA" id="ARBA00022676"/>
    </source>
</evidence>
<dbReference type="AlphaFoldDB" id="I4DM75"/>
<dbReference type="PANTHER" id="PTHR48043">
    <property type="entry name" value="EG:EG0003.4 PROTEIN-RELATED"/>
    <property type="match status" value="1"/>
</dbReference>
<evidence type="ECO:0000313" key="6">
    <source>
        <dbReference type="EMBL" id="BAM19015.1"/>
    </source>
</evidence>
<keyword evidence="5" id="KW-1133">Transmembrane helix</keyword>
<dbReference type="Pfam" id="PF00201">
    <property type="entry name" value="UDPGT"/>
    <property type="match status" value="1"/>
</dbReference>
<keyword evidence="5" id="KW-0812">Transmembrane</keyword>
<keyword evidence="5" id="KW-0472">Membrane</keyword>
<keyword evidence="2 4" id="KW-0328">Glycosyltransferase</keyword>
<dbReference type="InterPro" id="IPR035595">
    <property type="entry name" value="UDP_glycos_trans_CS"/>
</dbReference>
<proteinExistence type="evidence at transcript level"/>
<dbReference type="PANTHER" id="PTHR48043:SF145">
    <property type="entry name" value="FI06409P-RELATED"/>
    <property type="match status" value="1"/>
</dbReference>
<dbReference type="InterPro" id="IPR050271">
    <property type="entry name" value="UDP-glycosyltransferase"/>
</dbReference>
<dbReference type="PROSITE" id="PS00375">
    <property type="entry name" value="UDPGT"/>
    <property type="match status" value="1"/>
</dbReference>
<comment type="subcellular location">
    <subcellularLocation>
        <location evidence="5">Membrane</location>
        <topology evidence="5">Single-pass membrane protein</topology>
    </subcellularLocation>
</comment>
<reference evidence="6" key="1">
    <citation type="journal article" date="2012" name="BMC Biol.">
        <title>Comprehensive microarray-based analysis for stage-specific larval camouflage pattern-associated genes in the swallowtail butterfly, Papilio xuthus.</title>
        <authorList>
            <person name="Futahashi R."/>
            <person name="Shirataki H."/>
            <person name="Narita T."/>
            <person name="Mita K."/>
            <person name="Fujiwara H."/>
        </authorList>
    </citation>
    <scope>NUCLEOTIDE SEQUENCE</scope>
    <source>
        <tissue evidence="6">Epidermis</tissue>
    </source>
</reference>
<dbReference type="CDD" id="cd03784">
    <property type="entry name" value="GT1_Gtf-like"/>
    <property type="match status" value="1"/>
</dbReference>
<sequence length="521" mass="60681">MNDNSRTFFLTIILTILFKYIQCGRILAVFPTPCISHQQVFRPLTLELLKRGHEMIVVTTDPMFPKHRELKNLTEIDLHDISYEAKDIILNEATPNKRSPLAQVFKMTELFTNLVEIQFRSKEFQKILKNNHTQYDLIIVEAWVRPMLVLSHVFKAPLIQLSSFAGLVYNYEALGVPVHPLRFPTFIHKKINNLSLWDKLKEVHLFLWFKYIIESSERAENAMLRRIFGPGVTISELSNNIDLLLLNVYPMWAGNIPVPPNVVYIGGMYKGTEQDLSEDLKLFLNSSKNGVIYFSLGSNVKSSQLSAKTIRMFLEVFSRLPYDVVWKWDRKELESEIPRNIMISDWLPQSSLLRHPKVKLFITHGGLQSSEEAISAGVPLIGIPFYGDQFYNAERYEQFKIGVKIDFDKITEHHLYKTIMSIVKDKSYRQNMIRLRSLMNDQPQCALERAVWWTEHVLRQKGAKHLRSPTANITWAEYLEIDVFIVILVLILLCTTSSIWLLYCVMRYMIITMFNVKIKTD</sequence>
<evidence type="ECO:0000256" key="3">
    <source>
        <dbReference type="ARBA" id="ARBA00022679"/>
    </source>
</evidence>
<evidence type="ECO:0000256" key="4">
    <source>
        <dbReference type="RuleBase" id="RU003718"/>
    </source>
</evidence>
<evidence type="ECO:0000256" key="5">
    <source>
        <dbReference type="RuleBase" id="RU362059"/>
    </source>
</evidence>
<dbReference type="EMBL" id="AK402393">
    <property type="protein sequence ID" value="BAM19015.1"/>
    <property type="molecule type" value="mRNA"/>
</dbReference>
<organism evidence="6">
    <name type="scientific">Papilio polytes</name>
    <name type="common">Common mormon</name>
    <name type="synonym">Swallowtail butterfly</name>
    <dbReference type="NCBI Taxonomy" id="76194"/>
    <lineage>
        <taxon>Eukaryota</taxon>
        <taxon>Metazoa</taxon>
        <taxon>Ecdysozoa</taxon>
        <taxon>Arthropoda</taxon>
        <taxon>Hexapoda</taxon>
        <taxon>Insecta</taxon>
        <taxon>Pterygota</taxon>
        <taxon>Neoptera</taxon>
        <taxon>Endopterygota</taxon>
        <taxon>Lepidoptera</taxon>
        <taxon>Glossata</taxon>
        <taxon>Ditrysia</taxon>
        <taxon>Papilionoidea</taxon>
        <taxon>Papilionidae</taxon>
        <taxon>Papilioninae</taxon>
        <taxon>Papilio</taxon>
    </lineage>
</organism>
<dbReference type="RefSeq" id="NP_001298407.1">
    <property type="nucleotide sequence ID" value="NM_001311478.1"/>
</dbReference>
<keyword evidence="3 4" id="KW-0808">Transferase</keyword>
<feature type="transmembrane region" description="Helical" evidence="5">
    <location>
        <begin position="483"/>
        <end position="505"/>
    </location>
</feature>
<evidence type="ECO:0000256" key="1">
    <source>
        <dbReference type="ARBA" id="ARBA00009995"/>
    </source>
</evidence>
<dbReference type="SUPFAM" id="SSF53756">
    <property type="entry name" value="UDP-Glycosyltransferase/glycogen phosphorylase"/>
    <property type="match status" value="1"/>
</dbReference>
<comment type="similarity">
    <text evidence="1 4">Belongs to the UDP-glycosyltransferase family.</text>
</comment>
<dbReference type="InterPro" id="IPR002213">
    <property type="entry name" value="UDP_glucos_trans"/>
</dbReference>
<comment type="catalytic activity">
    <reaction evidence="5">
        <text>glucuronate acceptor + UDP-alpha-D-glucuronate = acceptor beta-D-glucuronoside + UDP + H(+)</text>
        <dbReference type="Rhea" id="RHEA:21032"/>
        <dbReference type="ChEBI" id="CHEBI:15378"/>
        <dbReference type="ChEBI" id="CHEBI:58052"/>
        <dbReference type="ChEBI" id="CHEBI:58223"/>
        <dbReference type="ChEBI" id="CHEBI:132367"/>
        <dbReference type="ChEBI" id="CHEBI:132368"/>
        <dbReference type="EC" id="2.4.1.17"/>
    </reaction>
</comment>
<protein>
    <recommendedName>
        <fullName evidence="5">UDP-glucuronosyltransferase</fullName>
        <ecNumber evidence="5">2.4.1.17</ecNumber>
    </recommendedName>
</protein>
<dbReference type="FunFam" id="3.40.50.2000:FF:000021">
    <property type="entry name" value="UDP-glucuronosyltransferase"/>
    <property type="match status" value="1"/>
</dbReference>